<keyword evidence="5" id="KW-0256">Endoplasmic reticulum</keyword>
<feature type="domain" description="TECR-like N-terminal" evidence="12">
    <location>
        <begin position="60"/>
        <end position="110"/>
    </location>
</feature>
<sequence length="158" mass="17702">MFKRQKSLVSESKRDLSSPGATRSTAKNDMRKFQSFSQLILSAGPLKSAPAVKHLKAAHFEIEILDAQTRKQICIVDKMMQTSTIHDIKQKFHKTYPKWCPSRIGLQLEHAFGNRQVTVSAINFLGPSARIMHLERNCGPQGCGGQRSQSQPILRALT</sequence>
<keyword evidence="4" id="KW-0812">Transmembrane</keyword>
<dbReference type="Gene3D" id="3.10.20.90">
    <property type="entry name" value="Phosphatidylinositol 3-kinase Catalytic Subunit, Chain A, domain 1"/>
    <property type="match status" value="1"/>
</dbReference>
<dbReference type="eggNOG" id="KOG1639">
    <property type="taxonomic scope" value="Eukaryota"/>
</dbReference>
<dbReference type="AlphaFoldDB" id="S7MXR2"/>
<dbReference type="InterPro" id="IPR049127">
    <property type="entry name" value="TECR-like_N"/>
</dbReference>
<keyword evidence="6" id="KW-1133">Transmembrane helix</keyword>
<evidence type="ECO:0000256" key="9">
    <source>
        <dbReference type="ARBA" id="ARBA00070012"/>
    </source>
</evidence>
<dbReference type="GO" id="GO:0016020">
    <property type="term" value="C:membrane"/>
    <property type="evidence" value="ECO:0007669"/>
    <property type="project" value="UniProtKB-SubCell"/>
</dbReference>
<proteinExistence type="inferred from homology"/>
<feature type="region of interest" description="Disordered" evidence="11">
    <location>
        <begin position="1"/>
        <end position="28"/>
    </location>
</feature>
<accession>S7MXR2</accession>
<keyword evidence="14" id="KW-1185">Reference proteome</keyword>
<evidence type="ECO:0000313" key="14">
    <source>
        <dbReference type="Proteomes" id="UP000052978"/>
    </source>
</evidence>
<dbReference type="Pfam" id="PF21696">
    <property type="entry name" value="TECR_N"/>
    <property type="match status" value="1"/>
</dbReference>
<keyword evidence="8" id="KW-0472">Membrane</keyword>
<comment type="similarity">
    <text evidence="3">Belongs to the steroid 5-alpha reductase family.</text>
</comment>
<dbReference type="EMBL" id="KE162718">
    <property type="protein sequence ID" value="EPQ09371.1"/>
    <property type="molecule type" value="Genomic_DNA"/>
</dbReference>
<evidence type="ECO:0000256" key="3">
    <source>
        <dbReference type="ARBA" id="ARBA00007742"/>
    </source>
</evidence>
<evidence type="ECO:0000256" key="8">
    <source>
        <dbReference type="ARBA" id="ARBA00023136"/>
    </source>
</evidence>
<organism evidence="13 14">
    <name type="scientific">Myotis brandtii</name>
    <name type="common">Brandt's bat</name>
    <dbReference type="NCBI Taxonomy" id="109478"/>
    <lineage>
        <taxon>Eukaryota</taxon>
        <taxon>Metazoa</taxon>
        <taxon>Chordata</taxon>
        <taxon>Craniata</taxon>
        <taxon>Vertebrata</taxon>
        <taxon>Euteleostomi</taxon>
        <taxon>Mammalia</taxon>
        <taxon>Eutheria</taxon>
        <taxon>Laurasiatheria</taxon>
        <taxon>Chiroptera</taxon>
        <taxon>Yangochiroptera</taxon>
        <taxon>Vespertilionidae</taxon>
        <taxon>Myotis</taxon>
    </lineage>
</organism>
<dbReference type="GO" id="GO:0016491">
    <property type="term" value="F:oxidoreductase activity"/>
    <property type="evidence" value="ECO:0007669"/>
    <property type="project" value="UniProtKB-KW"/>
</dbReference>
<comment type="subcellular location">
    <subcellularLocation>
        <location evidence="2">Endoplasmic reticulum</location>
    </subcellularLocation>
    <subcellularLocation>
        <location evidence="1">Membrane</location>
        <topology evidence="1">Multi-pass membrane protein</topology>
    </subcellularLocation>
</comment>
<dbReference type="GO" id="GO:0005783">
    <property type="term" value="C:endoplasmic reticulum"/>
    <property type="evidence" value="ECO:0007669"/>
    <property type="project" value="UniProtKB-SubCell"/>
</dbReference>
<evidence type="ECO:0000256" key="5">
    <source>
        <dbReference type="ARBA" id="ARBA00022824"/>
    </source>
</evidence>
<evidence type="ECO:0000313" key="13">
    <source>
        <dbReference type="EMBL" id="EPQ09371.1"/>
    </source>
</evidence>
<protein>
    <recommendedName>
        <fullName evidence="9">Trans-2,3-enoyl-CoA reductase-like</fullName>
    </recommendedName>
    <alternativeName>
        <fullName evidence="10">Steroid 5-alpha-reductase 2-like 2 protein</fullName>
    </alternativeName>
</protein>
<evidence type="ECO:0000259" key="12">
    <source>
        <dbReference type="Pfam" id="PF21696"/>
    </source>
</evidence>
<evidence type="ECO:0000256" key="10">
    <source>
        <dbReference type="ARBA" id="ARBA00079977"/>
    </source>
</evidence>
<evidence type="ECO:0000256" key="4">
    <source>
        <dbReference type="ARBA" id="ARBA00022692"/>
    </source>
</evidence>
<reference evidence="13 14" key="1">
    <citation type="journal article" date="2013" name="Nat. Commun.">
        <title>Genome analysis reveals insights into physiology and longevity of the Brandt's bat Myotis brandtii.</title>
        <authorList>
            <person name="Seim I."/>
            <person name="Fang X."/>
            <person name="Xiong Z."/>
            <person name="Lobanov A.V."/>
            <person name="Huang Z."/>
            <person name="Ma S."/>
            <person name="Feng Y."/>
            <person name="Turanov A.A."/>
            <person name="Zhu Y."/>
            <person name="Lenz T.L."/>
            <person name="Gerashchenko M.V."/>
            <person name="Fan D."/>
            <person name="Hee Yim S."/>
            <person name="Yao X."/>
            <person name="Jordan D."/>
            <person name="Xiong Y."/>
            <person name="Ma Y."/>
            <person name="Lyapunov A.N."/>
            <person name="Chen G."/>
            <person name="Kulakova O.I."/>
            <person name="Sun Y."/>
            <person name="Lee S.G."/>
            <person name="Bronson R.T."/>
            <person name="Moskalev A.A."/>
            <person name="Sunyaev S.R."/>
            <person name="Zhang G."/>
            <person name="Krogh A."/>
            <person name="Wang J."/>
            <person name="Gladyshev V.N."/>
        </authorList>
    </citation>
    <scope>NUCLEOTIDE SEQUENCE [LARGE SCALE GENOMIC DNA]</scope>
</reference>
<evidence type="ECO:0000256" key="1">
    <source>
        <dbReference type="ARBA" id="ARBA00004141"/>
    </source>
</evidence>
<evidence type="ECO:0000256" key="2">
    <source>
        <dbReference type="ARBA" id="ARBA00004240"/>
    </source>
</evidence>
<gene>
    <name evidence="13" type="ORF">D623_10028075</name>
</gene>
<name>S7MXR2_MYOBR</name>
<evidence type="ECO:0000256" key="7">
    <source>
        <dbReference type="ARBA" id="ARBA00023002"/>
    </source>
</evidence>
<dbReference type="Proteomes" id="UP000052978">
    <property type="component" value="Unassembled WGS sequence"/>
</dbReference>
<dbReference type="FunFam" id="3.10.20.90:FF:000131">
    <property type="entry name" value="trans-2,3-enoyl-CoA reductase-like"/>
    <property type="match status" value="1"/>
</dbReference>
<keyword evidence="7" id="KW-0560">Oxidoreductase</keyword>
<evidence type="ECO:0000256" key="6">
    <source>
        <dbReference type="ARBA" id="ARBA00022989"/>
    </source>
</evidence>
<evidence type="ECO:0000256" key="11">
    <source>
        <dbReference type="SAM" id="MobiDB-lite"/>
    </source>
</evidence>